<dbReference type="SUPFAM" id="SSF101898">
    <property type="entry name" value="NHL repeat"/>
    <property type="match status" value="1"/>
</dbReference>
<dbReference type="Pfam" id="PF25778">
    <property type="entry name" value="DUF7948"/>
    <property type="match status" value="1"/>
</dbReference>
<evidence type="ECO:0000259" key="2">
    <source>
        <dbReference type="Pfam" id="PF25778"/>
    </source>
</evidence>
<dbReference type="Gene3D" id="2.120.10.30">
    <property type="entry name" value="TolB, C-terminal domain"/>
    <property type="match status" value="1"/>
</dbReference>
<dbReference type="EMBL" id="NMUQ01000002">
    <property type="protein sequence ID" value="OXM14422.1"/>
    <property type="molecule type" value="Genomic_DNA"/>
</dbReference>
<dbReference type="InterPro" id="IPR011042">
    <property type="entry name" value="6-blade_b-propeller_TolB-like"/>
</dbReference>
<dbReference type="RefSeq" id="WP_089525246.1">
    <property type="nucleotide sequence ID" value="NZ_NMUQ01000002.1"/>
</dbReference>
<feature type="compositionally biased region" description="Gly residues" evidence="1">
    <location>
        <begin position="772"/>
        <end position="786"/>
    </location>
</feature>
<evidence type="ECO:0000313" key="3">
    <source>
        <dbReference type="EMBL" id="OXM14422.1"/>
    </source>
</evidence>
<proteinExistence type="predicted"/>
<dbReference type="AlphaFoldDB" id="A0A229NWW4"/>
<dbReference type="PANTHER" id="PTHR35580:SF1">
    <property type="entry name" value="PHYTASE-LIKE DOMAIN-CONTAINING PROTEIN"/>
    <property type="match status" value="1"/>
</dbReference>
<reference evidence="3 4" key="1">
    <citation type="submission" date="2017-07" db="EMBL/GenBank/DDBJ databases">
        <title>Paenibacillus herberti R33 genome sequencing and assembly.</title>
        <authorList>
            <person name="Su W."/>
        </authorList>
    </citation>
    <scope>NUCLEOTIDE SEQUENCE [LARGE SCALE GENOMIC DNA]</scope>
    <source>
        <strain evidence="3 4">R33</strain>
    </source>
</reference>
<dbReference type="InterPro" id="IPR010620">
    <property type="entry name" value="SBBP_repeat"/>
</dbReference>
<evidence type="ECO:0000256" key="1">
    <source>
        <dbReference type="SAM" id="MobiDB-lite"/>
    </source>
</evidence>
<feature type="region of interest" description="Disordered" evidence="1">
    <location>
        <begin position="667"/>
        <end position="822"/>
    </location>
</feature>
<feature type="compositionally biased region" description="Gly residues" evidence="1">
    <location>
        <begin position="692"/>
        <end position="701"/>
    </location>
</feature>
<comment type="caution">
    <text evidence="3">The sequence shown here is derived from an EMBL/GenBank/DDBJ whole genome shotgun (WGS) entry which is preliminary data.</text>
</comment>
<feature type="compositionally biased region" description="Low complexity" evidence="1">
    <location>
        <begin position="739"/>
        <end position="771"/>
    </location>
</feature>
<name>A0A229NWW4_9BACL</name>
<dbReference type="InterPro" id="IPR057708">
    <property type="entry name" value="DUF7948"/>
</dbReference>
<organism evidence="3 4">
    <name type="scientific">Paenibacillus herberti</name>
    <dbReference type="NCBI Taxonomy" id="1619309"/>
    <lineage>
        <taxon>Bacteria</taxon>
        <taxon>Bacillati</taxon>
        <taxon>Bacillota</taxon>
        <taxon>Bacilli</taxon>
        <taxon>Bacillales</taxon>
        <taxon>Paenibacillaceae</taxon>
        <taxon>Paenibacillus</taxon>
    </lineage>
</organism>
<keyword evidence="4" id="KW-1185">Reference proteome</keyword>
<dbReference type="OrthoDB" id="9796428at2"/>
<dbReference type="Pfam" id="PF06739">
    <property type="entry name" value="SBBP"/>
    <property type="match status" value="7"/>
</dbReference>
<evidence type="ECO:0000313" key="4">
    <source>
        <dbReference type="Proteomes" id="UP000215145"/>
    </source>
</evidence>
<feature type="compositionally biased region" description="Low complexity" evidence="1">
    <location>
        <begin position="702"/>
        <end position="730"/>
    </location>
</feature>
<gene>
    <name evidence="3" type="ORF">CGZ75_15875</name>
</gene>
<feature type="domain" description="DUF7948" evidence="2">
    <location>
        <begin position="22"/>
        <end position="224"/>
    </location>
</feature>
<feature type="compositionally biased region" description="Low complexity" evidence="1">
    <location>
        <begin position="787"/>
        <end position="797"/>
    </location>
</feature>
<dbReference type="InterPro" id="IPR008160">
    <property type="entry name" value="Collagen"/>
</dbReference>
<protein>
    <recommendedName>
        <fullName evidence="2">DUF7948 domain-containing protein</fullName>
    </recommendedName>
</protein>
<accession>A0A229NWW4</accession>
<dbReference type="Pfam" id="PF01391">
    <property type="entry name" value="Collagen"/>
    <property type="match status" value="1"/>
</dbReference>
<dbReference type="InterPro" id="IPR052918">
    <property type="entry name" value="Motility_Chemotaxis_Reg"/>
</dbReference>
<dbReference type="PANTHER" id="PTHR35580">
    <property type="entry name" value="CELL SURFACE GLYCOPROTEIN (S-LAYER PROTEIN)-LIKE PROTEIN"/>
    <property type="match status" value="1"/>
</dbReference>
<dbReference type="Proteomes" id="UP000215145">
    <property type="component" value="Unassembled WGS sequence"/>
</dbReference>
<sequence length="949" mass="97811">MTDSLARHSARLQKLRGHSPVFECNVGQSDAQVAYLLRGSSSTLYFTPSHIAFLFGKTSSHRQWEAWGFRMRFVDALHNPAIDGLDRLSSTSNYFKGNDPVKWHNTVPNFGKIKYSGLYPGIDMLFYGTEHELEFDFIVAPGADPQHIVLEFEGADELSIDDDGNLLVATNEHSVMLRLPYIYQELRGEKIKVAGGYALRNANQVAFELRETYDLSSTLVIDPVLSYSTYLGGTESTIGYGITVDTLGNAYITGTTLAIDFPTQTPFQAALAGNSDAFVTKFNPDGITLAYSTYLGGGDLDDARSIAIDSSSNVYVTGFTDSTDFPVMNAFQAVAPTGTNAFVTKFNSTGSALLYSTYLGGSAADSAMGIAVDSGGSAYITGQTASLDFPTMNPFQGSLTGPNAAFLTKLNPAGNALVYSTYFGGSLGTSGAGVAVDPSGQAYITGQTGNNLPTLNALQPVFGGGTSDAYAAKFNAAGSALIYSTYLGGSGADLGTGIAVDLAENAYVTGNTPSADFPTFNAVQPTFGGIVDAFAVKINITGSSFIYSTYLGGVENEASNGITTDPFGNAYVIGATFSTNFPLLNPIQSTLNAVDAFITKFNPTGSFIYSTYLGGSSLDEGQSIAADAFGSAYITGQTFSTDFPLMNPFQSTLAGSPNAFVAKILDPMQIGPTGPTGPTGPSGPTGPTGATGATGGIGPTGTTGATGAQGPDGPTGTTGSSGVTGATGAQGFPGATGLPGITGAIGPSGPTGPAGAPGAVGTTGTTGATGTATGGAGSPGGLGATGATGSAGPNGTNGLNGPIGPTGPKGQRGSKGPTGEEGNEGEILHIVKIIEFIKPCKCNPCPDALELAEKLKKLLMSRACSDSLVILLANIIRQIKKCHYKSAKITLCKLERLINKLAISGEISPLLARRAHKLLSSLKRRLILLQNRPCKPCKHCKSGFSKKVR</sequence>